<dbReference type="GO" id="GO:0050897">
    <property type="term" value="F:cobalt ion binding"/>
    <property type="evidence" value="ECO:0007669"/>
    <property type="project" value="TreeGrafter"/>
</dbReference>
<dbReference type="SUPFAM" id="SSF144083">
    <property type="entry name" value="Magnesium transport protein CorA, transmembrane region"/>
    <property type="match status" value="1"/>
</dbReference>
<dbReference type="InterPro" id="IPR045863">
    <property type="entry name" value="CorA_TM1_TM2"/>
</dbReference>
<protein>
    <recommendedName>
        <fullName evidence="9">Mg2+ transporter protein, CorA-like/Zinc transport protein ZntB</fullName>
    </recommendedName>
</protein>
<keyword evidence="8" id="KW-1185">Reference proteome</keyword>
<dbReference type="Gene3D" id="1.20.58.340">
    <property type="entry name" value="Magnesium transport protein CorA, transmembrane region"/>
    <property type="match status" value="1"/>
</dbReference>
<dbReference type="InterPro" id="IPR002523">
    <property type="entry name" value="MgTranspt_CorA/ZnTranspt_ZntB"/>
</dbReference>
<evidence type="ECO:0000256" key="1">
    <source>
        <dbReference type="ARBA" id="ARBA00004651"/>
    </source>
</evidence>
<evidence type="ECO:0000256" key="6">
    <source>
        <dbReference type="SAM" id="Phobius"/>
    </source>
</evidence>
<dbReference type="GO" id="GO:0015087">
    <property type="term" value="F:cobalt ion transmembrane transporter activity"/>
    <property type="evidence" value="ECO:0007669"/>
    <property type="project" value="TreeGrafter"/>
</dbReference>
<feature type="transmembrane region" description="Helical" evidence="6">
    <location>
        <begin position="512"/>
        <end position="532"/>
    </location>
</feature>
<name>A0A5N6K877_MONLA</name>
<comment type="caution">
    <text evidence="7">The sequence shown here is derived from an EMBL/GenBank/DDBJ whole genome shotgun (WGS) entry which is preliminary data.</text>
</comment>
<dbReference type="Proteomes" id="UP000326757">
    <property type="component" value="Unassembled WGS sequence"/>
</dbReference>
<dbReference type="EMBL" id="VIGI01000006">
    <property type="protein sequence ID" value="KAB8298999.1"/>
    <property type="molecule type" value="Genomic_DNA"/>
</dbReference>
<reference evidence="7 8" key="1">
    <citation type="submission" date="2019-06" db="EMBL/GenBank/DDBJ databases">
        <title>Genome Sequence of the Brown Rot Fungal Pathogen Monilinia laxa.</title>
        <authorList>
            <person name="De Miccolis Angelini R.M."/>
            <person name="Landi L."/>
            <person name="Abate D."/>
            <person name="Pollastro S."/>
            <person name="Romanazzi G."/>
            <person name="Faretra F."/>
        </authorList>
    </citation>
    <scope>NUCLEOTIDE SEQUENCE [LARGE SCALE GENOMIC DNA]</scope>
    <source>
        <strain evidence="7 8">Mlax316</strain>
    </source>
</reference>
<dbReference type="PANTHER" id="PTHR46494:SF1">
    <property type="entry name" value="CORA FAMILY METAL ION TRANSPORTER (EUROFUNG)"/>
    <property type="match status" value="1"/>
</dbReference>
<dbReference type="GO" id="GO:0005886">
    <property type="term" value="C:plasma membrane"/>
    <property type="evidence" value="ECO:0007669"/>
    <property type="project" value="UniProtKB-SubCell"/>
</dbReference>
<sequence length="614" mass="70255">MHQNTEEEGTSNQPNFNVVDSNAPSPHSNQTNVESPSSHSSTATKTLFLDEFHVFSWMNTHIEVPDSSKTDKDSSTPNFEAVVSEILLQKDLQEIDDYLLQATSLSERFAYKASPRHTRKQFYDVLIEVESKVQADQSLQATYELQVELANAAETLFVFFLSPQQSGPTIEKYWGPLAWSLDMRDAKYTSDCMESIGRQTEELKELVSGVPIVERCKIKFSDKLPRAWLHLLMALAFSKDIALPWSPHMRVCLKLMKDGVKETIQQLSNYQLSDYVVFTPFDVASLMTFQLSQDLTGSCPDICETYVDYMGSLEFDIDADPINREHQGRITDLKQEISIILETLETQREILNDAQKAQLRPNYQDGRSNRVVHAPKYEYKPSPFAEPRIRNITSYDKPIDYHNNYGFDLEIKTPSPRNNQWSPDNSRGIQGLLFRESLALIEERIEVFRNINDRATYLEDWNLRSIDANKDRQETAIYAFTIVTIIFLPLSTVASILGMNTNGVRNTELTQWLFWVIAIPLTLIIIGLVLIWSEEWHNFRSAFSNLWGKKTKRRHLRLPEDYARVEPMTGLSIAPKARASGIYPGYYPPPPGPVPRLRRSSPIFAGRGYAPGLY</sequence>
<evidence type="ECO:0008006" key="9">
    <source>
        <dbReference type="Google" id="ProtNLM"/>
    </source>
</evidence>
<dbReference type="Pfam" id="PF01544">
    <property type="entry name" value="CorA"/>
    <property type="match status" value="1"/>
</dbReference>
<organism evidence="7 8">
    <name type="scientific">Monilinia laxa</name>
    <name type="common">Brown rot fungus</name>
    <name type="synonym">Sclerotinia laxa</name>
    <dbReference type="NCBI Taxonomy" id="61186"/>
    <lineage>
        <taxon>Eukaryota</taxon>
        <taxon>Fungi</taxon>
        <taxon>Dikarya</taxon>
        <taxon>Ascomycota</taxon>
        <taxon>Pezizomycotina</taxon>
        <taxon>Leotiomycetes</taxon>
        <taxon>Helotiales</taxon>
        <taxon>Sclerotiniaceae</taxon>
        <taxon>Monilinia</taxon>
    </lineage>
</organism>
<keyword evidence="4 6" id="KW-0472">Membrane</keyword>
<dbReference type="GO" id="GO:0000287">
    <property type="term" value="F:magnesium ion binding"/>
    <property type="evidence" value="ECO:0007669"/>
    <property type="project" value="TreeGrafter"/>
</dbReference>
<keyword evidence="3 6" id="KW-1133">Transmembrane helix</keyword>
<dbReference type="GO" id="GO:0015095">
    <property type="term" value="F:magnesium ion transmembrane transporter activity"/>
    <property type="evidence" value="ECO:0007669"/>
    <property type="project" value="TreeGrafter"/>
</dbReference>
<evidence type="ECO:0000313" key="8">
    <source>
        <dbReference type="Proteomes" id="UP000326757"/>
    </source>
</evidence>
<dbReference type="PANTHER" id="PTHR46494">
    <property type="entry name" value="CORA FAMILY METAL ION TRANSPORTER (EUROFUNG)"/>
    <property type="match status" value="1"/>
</dbReference>
<accession>A0A5N6K877</accession>
<evidence type="ECO:0000313" key="7">
    <source>
        <dbReference type="EMBL" id="KAB8298999.1"/>
    </source>
</evidence>
<keyword evidence="2 6" id="KW-0812">Transmembrane</keyword>
<evidence type="ECO:0000256" key="5">
    <source>
        <dbReference type="SAM" id="MobiDB-lite"/>
    </source>
</evidence>
<feature type="compositionally biased region" description="Polar residues" evidence="5">
    <location>
        <begin position="10"/>
        <end position="42"/>
    </location>
</feature>
<feature type="region of interest" description="Disordered" evidence="5">
    <location>
        <begin position="1"/>
        <end position="42"/>
    </location>
</feature>
<evidence type="ECO:0000256" key="2">
    <source>
        <dbReference type="ARBA" id="ARBA00022692"/>
    </source>
</evidence>
<gene>
    <name evidence="7" type="ORF">EYC80_001134</name>
</gene>
<evidence type="ECO:0000256" key="4">
    <source>
        <dbReference type="ARBA" id="ARBA00023136"/>
    </source>
</evidence>
<dbReference type="AlphaFoldDB" id="A0A5N6K877"/>
<comment type="subcellular location">
    <subcellularLocation>
        <location evidence="1">Cell membrane</location>
        <topology evidence="1">Multi-pass membrane protein</topology>
    </subcellularLocation>
</comment>
<evidence type="ECO:0000256" key="3">
    <source>
        <dbReference type="ARBA" id="ARBA00022989"/>
    </source>
</evidence>
<proteinExistence type="predicted"/>
<feature type="transmembrane region" description="Helical" evidence="6">
    <location>
        <begin position="476"/>
        <end position="500"/>
    </location>
</feature>
<dbReference type="OrthoDB" id="5286874at2759"/>